<evidence type="ECO:0000256" key="3">
    <source>
        <dbReference type="ARBA" id="ARBA00022691"/>
    </source>
</evidence>
<dbReference type="RefSeq" id="WP_140839909.1">
    <property type="nucleotide sequence ID" value="NZ_RCZI01000002.1"/>
</dbReference>
<proteinExistence type="inferred from homology"/>
<comment type="caution">
    <text evidence="8">The sequence shown here is derived from an EMBL/GenBank/DDBJ whole genome shotgun (WGS) entry which is preliminary data.</text>
</comment>
<feature type="binding site" evidence="5">
    <location>
        <position position="186"/>
    </location>
    <ligand>
        <name>S-adenosyl-L-methionine</name>
        <dbReference type="ChEBI" id="CHEBI:59789"/>
    </ligand>
</feature>
<dbReference type="Pfam" id="PF05175">
    <property type="entry name" value="MTS"/>
    <property type="match status" value="1"/>
</dbReference>
<dbReference type="Gene3D" id="1.10.8.10">
    <property type="entry name" value="DNA helicase RuvA subunit, C-terminal domain"/>
    <property type="match status" value="1"/>
</dbReference>
<comment type="function">
    <text evidence="5">Methylates the class 1 translation termination release factors RF1/PrfA and RF2/PrfB on the glutamine residue of the universally conserved GGQ motif.</text>
</comment>
<evidence type="ECO:0000256" key="5">
    <source>
        <dbReference type="HAMAP-Rule" id="MF_02126"/>
    </source>
</evidence>
<dbReference type="EC" id="2.1.1.297" evidence="5"/>
<dbReference type="SUPFAM" id="SSF53335">
    <property type="entry name" value="S-adenosyl-L-methionine-dependent methyltransferases"/>
    <property type="match status" value="1"/>
</dbReference>
<dbReference type="InterPro" id="IPR040758">
    <property type="entry name" value="PrmC_N"/>
</dbReference>
<evidence type="ECO:0000313" key="8">
    <source>
        <dbReference type="EMBL" id="TPG28425.1"/>
    </source>
</evidence>
<comment type="catalytic activity">
    <reaction evidence="4 5">
        <text>L-glutaminyl-[peptide chain release factor] + S-adenosyl-L-methionine = N(5)-methyl-L-glutaminyl-[peptide chain release factor] + S-adenosyl-L-homocysteine + H(+)</text>
        <dbReference type="Rhea" id="RHEA:42896"/>
        <dbReference type="Rhea" id="RHEA-COMP:10271"/>
        <dbReference type="Rhea" id="RHEA-COMP:10272"/>
        <dbReference type="ChEBI" id="CHEBI:15378"/>
        <dbReference type="ChEBI" id="CHEBI:30011"/>
        <dbReference type="ChEBI" id="CHEBI:57856"/>
        <dbReference type="ChEBI" id="CHEBI:59789"/>
        <dbReference type="ChEBI" id="CHEBI:61891"/>
        <dbReference type="EC" id="2.1.1.297"/>
    </reaction>
</comment>
<dbReference type="Pfam" id="PF17827">
    <property type="entry name" value="PrmC_N"/>
    <property type="match status" value="1"/>
</dbReference>
<feature type="domain" description="Release factor glutamine methyltransferase N-terminal" evidence="7">
    <location>
        <begin position="32"/>
        <end position="91"/>
    </location>
</feature>
<dbReference type="Proteomes" id="UP000319212">
    <property type="component" value="Unassembled WGS sequence"/>
</dbReference>
<dbReference type="PROSITE" id="PS00092">
    <property type="entry name" value="N6_MTASE"/>
    <property type="match status" value="1"/>
</dbReference>
<evidence type="ECO:0000256" key="4">
    <source>
        <dbReference type="ARBA" id="ARBA00048391"/>
    </source>
</evidence>
<dbReference type="InterPro" id="IPR004556">
    <property type="entry name" value="HemK-like"/>
</dbReference>
<dbReference type="AlphaFoldDB" id="A0A502DSJ0"/>
<feature type="binding site" evidence="5">
    <location>
        <position position="200"/>
    </location>
    <ligand>
        <name>S-adenosyl-L-methionine</name>
        <dbReference type="ChEBI" id="CHEBI:59789"/>
    </ligand>
</feature>
<evidence type="ECO:0000259" key="6">
    <source>
        <dbReference type="Pfam" id="PF05175"/>
    </source>
</evidence>
<keyword evidence="3 5" id="KW-0949">S-adenosyl-L-methionine</keyword>
<dbReference type="PANTHER" id="PTHR18895">
    <property type="entry name" value="HEMK METHYLTRANSFERASE"/>
    <property type="match status" value="1"/>
</dbReference>
<dbReference type="NCBIfam" id="TIGR03534">
    <property type="entry name" value="RF_mod_PrmC"/>
    <property type="match status" value="1"/>
</dbReference>
<dbReference type="PANTHER" id="PTHR18895:SF74">
    <property type="entry name" value="MTRF1L RELEASE FACTOR GLUTAMINE METHYLTRANSFERASE"/>
    <property type="match status" value="1"/>
</dbReference>
<protein>
    <recommendedName>
        <fullName evidence="5">Release factor glutamine methyltransferase</fullName>
        <shortName evidence="5">RF MTase</shortName>
        <ecNumber evidence="5">2.1.1.297</ecNumber>
    </recommendedName>
    <alternativeName>
        <fullName evidence="5">N5-glutamine methyltransferase PrmC</fullName>
    </alternativeName>
    <alternativeName>
        <fullName evidence="5">Protein-(glutamine-N5) MTase PrmC</fullName>
    </alternativeName>
    <alternativeName>
        <fullName evidence="5">Protein-glutamine N-methyltransferase PrmC</fullName>
    </alternativeName>
</protein>
<dbReference type="CDD" id="cd02440">
    <property type="entry name" value="AdoMet_MTases"/>
    <property type="match status" value="1"/>
</dbReference>
<dbReference type="FunFam" id="3.40.50.150:FF:000053">
    <property type="entry name" value="Release factor glutamine methyltransferase"/>
    <property type="match status" value="1"/>
</dbReference>
<feature type="binding site" evidence="5">
    <location>
        <begin position="136"/>
        <end position="140"/>
    </location>
    <ligand>
        <name>S-adenosyl-L-methionine</name>
        <dbReference type="ChEBI" id="CHEBI:59789"/>
    </ligand>
</feature>
<reference evidence="8 9" key="1">
    <citation type="journal article" date="2019" name="Environ. Microbiol.">
        <title>Species interactions and distinct microbial communities in high Arctic permafrost affected cryosols are associated with the CH4 and CO2 gas fluxes.</title>
        <authorList>
            <person name="Altshuler I."/>
            <person name="Hamel J."/>
            <person name="Turney S."/>
            <person name="Magnuson E."/>
            <person name="Levesque R."/>
            <person name="Greer C."/>
            <person name="Whyte L.G."/>
        </authorList>
    </citation>
    <scope>NUCLEOTIDE SEQUENCE [LARGE SCALE GENOMIC DNA]</scope>
    <source>
        <strain evidence="8 9">S06.C</strain>
    </source>
</reference>
<evidence type="ECO:0000313" key="9">
    <source>
        <dbReference type="Proteomes" id="UP000319212"/>
    </source>
</evidence>
<feature type="binding site" evidence="5">
    <location>
        <begin position="200"/>
        <end position="203"/>
    </location>
    <ligand>
        <name>substrate</name>
    </ligand>
</feature>
<sequence length="297" mass="31087">MTHGATPHHTADVGAVQAPATVAQALRAVAALGLDRLDAQLLLLHALGRPVHERAWLLAHDADALPVDAWTTLSQLSARRVAGEPVAYLLGEKEFHGLALQVDARVLVPRPDTETLVDWALDLLHAQVGPHVLDLGTGSGAIALALQQARPDAQIDAVDASAEALAVARQNGRRLGLPVQFAHADWLEGAAAGYDLIVSNPPYIAAGDSHLPALVHEPASALVSGADGLDDIRRIVHDAPRHLAAGGWLLLEHGHDQADAVRTLLAAHGFADVQSRDDLAGIARCSGGRTMALAGRL</sequence>
<organism evidence="8 9">
    <name type="scientific">Variovorax guangxiensis</name>
    <dbReference type="NCBI Taxonomy" id="1775474"/>
    <lineage>
        <taxon>Bacteria</taxon>
        <taxon>Pseudomonadati</taxon>
        <taxon>Pseudomonadota</taxon>
        <taxon>Betaproteobacteria</taxon>
        <taxon>Burkholderiales</taxon>
        <taxon>Comamonadaceae</taxon>
        <taxon>Variovorax</taxon>
    </lineage>
</organism>
<comment type="similarity">
    <text evidence="5">Belongs to the protein N5-glutamine methyltransferase family. PrmC subfamily.</text>
</comment>
<dbReference type="EMBL" id="RCZI01000002">
    <property type="protein sequence ID" value="TPG28425.1"/>
    <property type="molecule type" value="Genomic_DNA"/>
</dbReference>
<dbReference type="InterPro" id="IPR050320">
    <property type="entry name" value="N5-glutamine_MTase"/>
</dbReference>
<name>A0A502DSJ0_9BURK</name>
<gene>
    <name evidence="5 8" type="primary">prmC</name>
    <name evidence="8" type="ORF">EAH82_06330</name>
</gene>
<dbReference type="InterPro" id="IPR029063">
    <property type="entry name" value="SAM-dependent_MTases_sf"/>
</dbReference>
<feature type="domain" description="Methyltransferase small" evidence="6">
    <location>
        <begin position="123"/>
        <end position="217"/>
    </location>
</feature>
<dbReference type="GO" id="GO:0032259">
    <property type="term" value="P:methylation"/>
    <property type="evidence" value="ECO:0007669"/>
    <property type="project" value="UniProtKB-KW"/>
</dbReference>
<feature type="binding site" evidence="5">
    <location>
        <position position="159"/>
    </location>
    <ligand>
        <name>S-adenosyl-L-methionine</name>
        <dbReference type="ChEBI" id="CHEBI:59789"/>
    </ligand>
</feature>
<dbReference type="InterPro" id="IPR019874">
    <property type="entry name" value="RF_methyltr_PrmC"/>
</dbReference>
<dbReference type="OrthoDB" id="9800643at2"/>
<keyword evidence="2 5" id="KW-0808">Transferase</keyword>
<keyword evidence="1 5" id="KW-0489">Methyltransferase</keyword>
<accession>A0A502DSJ0</accession>
<dbReference type="InterPro" id="IPR007848">
    <property type="entry name" value="Small_mtfrase_dom"/>
</dbReference>
<evidence type="ECO:0000259" key="7">
    <source>
        <dbReference type="Pfam" id="PF17827"/>
    </source>
</evidence>
<evidence type="ECO:0000256" key="1">
    <source>
        <dbReference type="ARBA" id="ARBA00022603"/>
    </source>
</evidence>
<dbReference type="NCBIfam" id="TIGR00536">
    <property type="entry name" value="hemK_fam"/>
    <property type="match status" value="1"/>
</dbReference>
<dbReference type="Gene3D" id="3.40.50.150">
    <property type="entry name" value="Vaccinia Virus protein VP39"/>
    <property type="match status" value="1"/>
</dbReference>
<evidence type="ECO:0000256" key="2">
    <source>
        <dbReference type="ARBA" id="ARBA00022679"/>
    </source>
</evidence>
<dbReference type="GO" id="GO:0102559">
    <property type="term" value="F:peptide chain release factor N(5)-glutamine methyltransferase activity"/>
    <property type="evidence" value="ECO:0007669"/>
    <property type="project" value="UniProtKB-EC"/>
</dbReference>
<dbReference type="GO" id="GO:0003676">
    <property type="term" value="F:nucleic acid binding"/>
    <property type="evidence" value="ECO:0007669"/>
    <property type="project" value="InterPro"/>
</dbReference>
<dbReference type="HAMAP" id="MF_02126">
    <property type="entry name" value="RF_methyltr_PrmC"/>
    <property type="match status" value="1"/>
</dbReference>
<dbReference type="InterPro" id="IPR002052">
    <property type="entry name" value="DNA_methylase_N6_adenine_CS"/>
</dbReference>